<feature type="domain" description="Major facilitator superfamily (MFS) profile" evidence="8">
    <location>
        <begin position="7"/>
        <end position="449"/>
    </location>
</feature>
<comment type="caution">
    <text evidence="9">The sequence shown here is derived from an EMBL/GenBank/DDBJ whole genome shotgun (WGS) entry which is preliminary data.</text>
</comment>
<evidence type="ECO:0000313" key="10">
    <source>
        <dbReference type="Proteomes" id="UP001501447"/>
    </source>
</evidence>
<feature type="transmembrane region" description="Helical" evidence="7">
    <location>
        <begin position="323"/>
        <end position="346"/>
    </location>
</feature>
<organism evidence="9 10">
    <name type="scientific">Streptomyces axinellae</name>
    <dbReference type="NCBI Taxonomy" id="552788"/>
    <lineage>
        <taxon>Bacteria</taxon>
        <taxon>Bacillati</taxon>
        <taxon>Actinomycetota</taxon>
        <taxon>Actinomycetes</taxon>
        <taxon>Kitasatosporales</taxon>
        <taxon>Streptomycetaceae</taxon>
        <taxon>Streptomyces</taxon>
    </lineage>
</organism>
<evidence type="ECO:0000313" key="9">
    <source>
        <dbReference type="EMBL" id="GAA2626002.1"/>
    </source>
</evidence>
<reference evidence="9 10" key="1">
    <citation type="journal article" date="2019" name="Int. J. Syst. Evol. Microbiol.">
        <title>The Global Catalogue of Microorganisms (GCM) 10K type strain sequencing project: providing services to taxonomists for standard genome sequencing and annotation.</title>
        <authorList>
            <consortium name="The Broad Institute Genomics Platform"/>
            <consortium name="The Broad Institute Genome Sequencing Center for Infectious Disease"/>
            <person name="Wu L."/>
            <person name="Ma J."/>
        </authorList>
    </citation>
    <scope>NUCLEOTIDE SEQUENCE [LARGE SCALE GENOMIC DNA]</scope>
    <source>
        <strain evidence="9 10">JCM 16373</strain>
    </source>
</reference>
<protein>
    <submittedName>
        <fullName evidence="9">MFS transporter</fullName>
    </submittedName>
</protein>
<feature type="transmembrane region" description="Helical" evidence="7">
    <location>
        <begin position="161"/>
        <end position="185"/>
    </location>
</feature>
<dbReference type="InterPro" id="IPR011701">
    <property type="entry name" value="MFS"/>
</dbReference>
<name>A0ABN3QGK1_9ACTN</name>
<evidence type="ECO:0000256" key="7">
    <source>
        <dbReference type="SAM" id="Phobius"/>
    </source>
</evidence>
<feature type="region of interest" description="Disordered" evidence="6">
    <location>
        <begin position="447"/>
        <end position="474"/>
    </location>
</feature>
<accession>A0ABN3QGK1</accession>
<gene>
    <name evidence="9" type="ORF">GCM10009863_45970</name>
</gene>
<dbReference type="InterPro" id="IPR036259">
    <property type="entry name" value="MFS_trans_sf"/>
</dbReference>
<keyword evidence="10" id="KW-1185">Reference proteome</keyword>
<comment type="subcellular location">
    <subcellularLocation>
        <location evidence="1">Cell membrane</location>
        <topology evidence="1">Multi-pass membrane protein</topology>
    </subcellularLocation>
</comment>
<evidence type="ECO:0000256" key="6">
    <source>
        <dbReference type="SAM" id="MobiDB-lite"/>
    </source>
</evidence>
<evidence type="ECO:0000256" key="1">
    <source>
        <dbReference type="ARBA" id="ARBA00004651"/>
    </source>
</evidence>
<evidence type="ECO:0000256" key="5">
    <source>
        <dbReference type="ARBA" id="ARBA00023251"/>
    </source>
</evidence>
<dbReference type="PANTHER" id="PTHR42718:SF39">
    <property type="entry name" value="ACTINORHODIN TRANSPORTER-RELATED"/>
    <property type="match status" value="1"/>
</dbReference>
<dbReference type="Pfam" id="PF07690">
    <property type="entry name" value="MFS_1"/>
    <property type="match status" value="2"/>
</dbReference>
<dbReference type="RefSeq" id="WP_344568227.1">
    <property type="nucleotide sequence ID" value="NZ_BAAARJ010000015.1"/>
</dbReference>
<sequence length="474" mass="47821">MSGRRFLLPVVLSATFVQLLNVTVAQIAAPALQAGLGAGPGAVQLVLAGYTLAYACLLITAARLGDRYGYRRLFVLGTALFTVGSVACAAAPGAGWLIAARLVQGAGSGLVAPQVLSLIRTGVCAERRPRALALYGATMGVASLAGPLIGGLLVGADLFGLGWRAIFLVTVPVALVSLAGAALLPPSHGTGGQRVDGVGAALATTGFATLVLPCALGREAGWPWWTWVSFAVAAAALTCFVLTLRHRPDPLVHPSVLRDGTARWGVLLVFVFNAGVPSFTYLLFLHLQSALGYSALSAALVSAPFAAAAVVGSRAAPGLSRRLGPTALTAPALVLAGTAVALATLIGTGPGRRAALPVLAAGGAAFGLFTAAVFTLVLAGVRGTAASSVSGLLPTAQQLGGSIGVTLAGLVYFAPADRADSAFAHAMAYEAAVFLLTALIALRLRRTGPGPERSGPGPTSRTHGQTARHGTLRR</sequence>
<feature type="transmembrane region" description="Helical" evidence="7">
    <location>
        <begin position="41"/>
        <end position="61"/>
    </location>
</feature>
<keyword evidence="4 7" id="KW-0472">Membrane</keyword>
<dbReference type="PROSITE" id="PS50850">
    <property type="entry name" value="MFS"/>
    <property type="match status" value="1"/>
</dbReference>
<keyword evidence="3 7" id="KW-1133">Transmembrane helix</keyword>
<evidence type="ECO:0000256" key="4">
    <source>
        <dbReference type="ARBA" id="ARBA00023136"/>
    </source>
</evidence>
<feature type="transmembrane region" description="Helical" evidence="7">
    <location>
        <begin position="290"/>
        <end position="311"/>
    </location>
</feature>
<dbReference type="SUPFAM" id="SSF103473">
    <property type="entry name" value="MFS general substrate transporter"/>
    <property type="match status" value="1"/>
</dbReference>
<feature type="transmembrane region" description="Helical" evidence="7">
    <location>
        <begin position="358"/>
        <end position="379"/>
    </location>
</feature>
<feature type="transmembrane region" description="Helical" evidence="7">
    <location>
        <begin position="264"/>
        <end position="284"/>
    </location>
</feature>
<dbReference type="Gene3D" id="1.20.1720.10">
    <property type="entry name" value="Multidrug resistance protein D"/>
    <property type="match status" value="1"/>
</dbReference>
<dbReference type="InterPro" id="IPR020846">
    <property type="entry name" value="MFS_dom"/>
</dbReference>
<evidence type="ECO:0000256" key="2">
    <source>
        <dbReference type="ARBA" id="ARBA00022692"/>
    </source>
</evidence>
<feature type="transmembrane region" description="Helical" evidence="7">
    <location>
        <begin position="131"/>
        <end position="155"/>
    </location>
</feature>
<feature type="transmembrane region" description="Helical" evidence="7">
    <location>
        <begin position="391"/>
        <end position="414"/>
    </location>
</feature>
<proteinExistence type="predicted"/>
<feature type="transmembrane region" description="Helical" evidence="7">
    <location>
        <begin position="224"/>
        <end position="244"/>
    </location>
</feature>
<dbReference type="Gene3D" id="1.20.1250.20">
    <property type="entry name" value="MFS general substrate transporter like domains"/>
    <property type="match status" value="1"/>
</dbReference>
<feature type="transmembrane region" description="Helical" evidence="7">
    <location>
        <begin position="426"/>
        <end position="444"/>
    </location>
</feature>
<dbReference type="Proteomes" id="UP001501447">
    <property type="component" value="Unassembled WGS sequence"/>
</dbReference>
<evidence type="ECO:0000256" key="3">
    <source>
        <dbReference type="ARBA" id="ARBA00022989"/>
    </source>
</evidence>
<keyword evidence="5" id="KW-0046">Antibiotic resistance</keyword>
<evidence type="ECO:0000259" key="8">
    <source>
        <dbReference type="PROSITE" id="PS50850"/>
    </source>
</evidence>
<dbReference type="PANTHER" id="PTHR42718">
    <property type="entry name" value="MAJOR FACILITATOR SUPERFAMILY MULTIDRUG TRANSPORTER MFSC"/>
    <property type="match status" value="1"/>
</dbReference>
<dbReference type="CDD" id="cd17321">
    <property type="entry name" value="MFS_MMR_MDR_like"/>
    <property type="match status" value="1"/>
</dbReference>
<keyword evidence="2 7" id="KW-0812">Transmembrane</keyword>
<dbReference type="EMBL" id="BAAARJ010000015">
    <property type="protein sequence ID" value="GAA2626002.1"/>
    <property type="molecule type" value="Genomic_DNA"/>
</dbReference>
<feature type="transmembrane region" description="Helical" evidence="7">
    <location>
        <begin position="197"/>
        <end position="218"/>
    </location>
</feature>
<feature type="transmembrane region" description="Helical" evidence="7">
    <location>
        <begin position="73"/>
        <end position="92"/>
    </location>
</feature>